<dbReference type="Gene3D" id="3.90.1150.10">
    <property type="entry name" value="Aspartate Aminotransferase, domain 1"/>
    <property type="match status" value="1"/>
</dbReference>
<dbReference type="GO" id="GO:0031071">
    <property type="term" value="F:cysteine desulfurase activity"/>
    <property type="evidence" value="ECO:0007669"/>
    <property type="project" value="UniProtKB-EC"/>
</dbReference>
<comment type="catalytic activity">
    <reaction evidence="6">
        <text>(sulfur carrier)-H + L-cysteine = (sulfur carrier)-SH + L-alanine</text>
        <dbReference type="Rhea" id="RHEA:43892"/>
        <dbReference type="Rhea" id="RHEA-COMP:14737"/>
        <dbReference type="Rhea" id="RHEA-COMP:14739"/>
        <dbReference type="ChEBI" id="CHEBI:29917"/>
        <dbReference type="ChEBI" id="CHEBI:35235"/>
        <dbReference type="ChEBI" id="CHEBI:57972"/>
        <dbReference type="ChEBI" id="CHEBI:64428"/>
        <dbReference type="EC" id="2.8.1.7"/>
    </reaction>
</comment>
<keyword evidence="5" id="KW-0663">Pyridoxal phosphate</keyword>
<reference evidence="9 10" key="1">
    <citation type="submission" date="2017-01" db="EMBL/GenBank/DDBJ databases">
        <authorList>
            <person name="Mah S.A."/>
            <person name="Swanson W.J."/>
            <person name="Moy G.W."/>
            <person name="Vacquier V.D."/>
        </authorList>
    </citation>
    <scope>NUCLEOTIDE SEQUENCE [LARGE SCALE GENOMIC DNA]</scope>
    <source>
        <strain evidence="9 10">DSM 7027</strain>
    </source>
</reference>
<dbReference type="Pfam" id="PF02657">
    <property type="entry name" value="SufE"/>
    <property type="match status" value="1"/>
</dbReference>
<dbReference type="InterPro" id="IPR010970">
    <property type="entry name" value="Cys_dSase_SufS"/>
</dbReference>
<dbReference type="PROSITE" id="PS00595">
    <property type="entry name" value="AA_TRANSFER_CLASS_5"/>
    <property type="match status" value="1"/>
</dbReference>
<accession>A0A1N6UK00</accession>
<evidence type="ECO:0000313" key="10">
    <source>
        <dbReference type="Proteomes" id="UP000186895"/>
    </source>
</evidence>
<evidence type="ECO:0000256" key="2">
    <source>
        <dbReference type="ARBA" id="ARBA00010447"/>
    </source>
</evidence>
<dbReference type="Pfam" id="PF00266">
    <property type="entry name" value="Aminotran_5"/>
    <property type="match status" value="1"/>
</dbReference>
<comment type="cofactor">
    <cofactor evidence="1">
        <name>pyridoxal 5'-phosphate</name>
        <dbReference type="ChEBI" id="CHEBI:597326"/>
    </cofactor>
</comment>
<dbReference type="InterPro" id="IPR015422">
    <property type="entry name" value="PyrdxlP-dep_Trfase_small"/>
</dbReference>
<dbReference type="SUPFAM" id="SSF53383">
    <property type="entry name" value="PLP-dependent transferases"/>
    <property type="match status" value="1"/>
</dbReference>
<dbReference type="InterPro" id="IPR003808">
    <property type="entry name" value="Fe-S_metab-assoc_dom"/>
</dbReference>
<dbReference type="Gene3D" id="3.90.1010.10">
    <property type="match status" value="1"/>
</dbReference>
<dbReference type="InterPro" id="IPR020578">
    <property type="entry name" value="Aminotrans_V_PyrdxlP_BS"/>
</dbReference>
<dbReference type="eggNOG" id="COG0520">
    <property type="taxonomic scope" value="Bacteria"/>
</dbReference>
<dbReference type="InterPro" id="IPR000192">
    <property type="entry name" value="Aminotrans_V_dom"/>
</dbReference>
<evidence type="ECO:0000256" key="5">
    <source>
        <dbReference type="ARBA" id="ARBA00022898"/>
    </source>
</evidence>
<dbReference type="InterPro" id="IPR015421">
    <property type="entry name" value="PyrdxlP-dep_Trfase_major"/>
</dbReference>
<feature type="domain" description="Aminotransferase class V" evidence="7">
    <location>
        <begin position="38"/>
        <end position="405"/>
    </location>
</feature>
<dbReference type="Proteomes" id="UP000186895">
    <property type="component" value="Unassembled WGS sequence"/>
</dbReference>
<dbReference type="GO" id="GO:0030170">
    <property type="term" value="F:pyridoxal phosphate binding"/>
    <property type="evidence" value="ECO:0007669"/>
    <property type="project" value="InterPro"/>
</dbReference>
<dbReference type="PANTHER" id="PTHR43586:SF8">
    <property type="entry name" value="CYSTEINE DESULFURASE 1, CHLOROPLASTIC"/>
    <property type="match status" value="1"/>
</dbReference>
<dbReference type="EMBL" id="FTMN01000007">
    <property type="protein sequence ID" value="SIQ65955.1"/>
    <property type="molecule type" value="Genomic_DNA"/>
</dbReference>
<dbReference type="AlphaFoldDB" id="A0A1N6UK00"/>
<name>A0A1N6UK00_9GAMM</name>
<gene>
    <name evidence="9" type="ORF">SAMN05421647_10769</name>
</gene>
<dbReference type="InterPro" id="IPR015424">
    <property type="entry name" value="PyrdxlP-dep_Trfase"/>
</dbReference>
<proteinExistence type="inferred from homology"/>
<sequence>MKPRTTGVSSTNAADNAARWRRDFPLLSTRSHGQPLAYLDNAATTQKPRQVIDAISRYYKTGNANVHRGSHDLSNRATTAFEQARSTLAQWLGIDNAATLIWTRGTSEAINLVAQSWGNTHIKPGDRILLLQSSHHANIVPWQLLAQRTGAVIDVIPLQDDNNVDLDAFRNLLQRMPKLVALSHVSNVLGTRYPIEQMCRDAKSAGARVLVDGAQALPHFDVDLRLIDCDFYAFSGHKLFGPTGIGGLWGRQDLLESMPPWQGGGEMIEHVSFTHTDFAGLPFKFEAGTPNIAGAMGLAAAIEYLKKDRAAQEAQEQMLMRHALSACHQVPGFEALPGGDQPVALFSFLLKGFHQQDIAHWLDQKGIAVRAGHHCAMPLMQSLGLPGTVRASFAFYNTLDEAERLAHALDELVCSQKSQIDVATVTAPTLNTDPVYDAKHWDERYRALMQLAGQVERLPASLQQPEHQVPGCESRVWLITALDDQGRLACRADADARILRALVTLLLQRINGLTPAQAAEVDLEAMLASLDLQRHLSPSRGNGLLAIVRHLKTFAQSPHS</sequence>
<dbReference type="STRING" id="49186.SAMN05421647_10769"/>
<keyword evidence="4" id="KW-0808">Transferase</keyword>
<dbReference type="RefSeq" id="WP_076463832.1">
    <property type="nucleotide sequence ID" value="NZ_FTMN01000007.1"/>
</dbReference>
<evidence type="ECO:0000313" key="9">
    <source>
        <dbReference type="EMBL" id="SIQ65955.1"/>
    </source>
</evidence>
<dbReference type="SUPFAM" id="SSF82649">
    <property type="entry name" value="SufE/NifU"/>
    <property type="match status" value="1"/>
</dbReference>
<evidence type="ECO:0000259" key="7">
    <source>
        <dbReference type="Pfam" id="PF00266"/>
    </source>
</evidence>
<keyword evidence="10" id="KW-1185">Reference proteome</keyword>
<dbReference type="EC" id="2.8.1.7" evidence="3"/>
<feature type="domain" description="Fe-S metabolism associated" evidence="8">
    <location>
        <begin position="438"/>
        <end position="553"/>
    </location>
</feature>
<dbReference type="CDD" id="cd06453">
    <property type="entry name" value="SufS_like"/>
    <property type="match status" value="1"/>
</dbReference>
<evidence type="ECO:0000256" key="3">
    <source>
        <dbReference type="ARBA" id="ARBA00012239"/>
    </source>
</evidence>
<dbReference type="PANTHER" id="PTHR43586">
    <property type="entry name" value="CYSTEINE DESULFURASE"/>
    <property type="match status" value="1"/>
</dbReference>
<dbReference type="Gene3D" id="3.40.640.10">
    <property type="entry name" value="Type I PLP-dependent aspartate aminotransferase-like (Major domain)"/>
    <property type="match status" value="1"/>
</dbReference>
<evidence type="ECO:0000256" key="6">
    <source>
        <dbReference type="ARBA" id="ARBA00050776"/>
    </source>
</evidence>
<dbReference type="GO" id="GO:0006534">
    <property type="term" value="P:cysteine metabolic process"/>
    <property type="evidence" value="ECO:0007669"/>
    <property type="project" value="InterPro"/>
</dbReference>
<evidence type="ECO:0000259" key="8">
    <source>
        <dbReference type="Pfam" id="PF02657"/>
    </source>
</evidence>
<evidence type="ECO:0000256" key="4">
    <source>
        <dbReference type="ARBA" id="ARBA00022679"/>
    </source>
</evidence>
<comment type="similarity">
    <text evidence="2">Belongs to the class-V pyridoxal-phosphate-dependent aminotransferase family. Csd subfamily.</text>
</comment>
<evidence type="ECO:0000256" key="1">
    <source>
        <dbReference type="ARBA" id="ARBA00001933"/>
    </source>
</evidence>
<protein>
    <recommendedName>
        <fullName evidence="3">cysteine desulfurase</fullName>
        <ecNumber evidence="3">2.8.1.7</ecNumber>
    </recommendedName>
</protein>
<organism evidence="9 10">
    <name type="scientific">Marinobacterium stanieri</name>
    <dbReference type="NCBI Taxonomy" id="49186"/>
    <lineage>
        <taxon>Bacteria</taxon>
        <taxon>Pseudomonadati</taxon>
        <taxon>Pseudomonadota</taxon>
        <taxon>Gammaproteobacteria</taxon>
        <taxon>Oceanospirillales</taxon>
        <taxon>Oceanospirillaceae</taxon>
        <taxon>Marinobacterium</taxon>
    </lineage>
</organism>
<dbReference type="NCBIfam" id="TIGR01979">
    <property type="entry name" value="sufS"/>
    <property type="match status" value="1"/>
</dbReference>